<name>A0A084VS64_ANOSI</name>
<sequence length="163" mass="18513">MAHLWDYPSQYQTRRQTRHSSHGRNVKFNEASLIRIISTGIARAFRPPARCTVKFNARDGQLKPVETSLQLGEWLLDSASETSMFQPRTNTEPVPTQRRVEENDINGGVSSNFPVQASEPCGSFELAGVWRKQDRRYLETPLSCALEMGGISKNCCFFCFPLR</sequence>
<organism evidence="2">
    <name type="scientific">Anopheles sinensis</name>
    <name type="common">Mosquito</name>
    <dbReference type="NCBI Taxonomy" id="74873"/>
    <lineage>
        <taxon>Eukaryota</taxon>
        <taxon>Metazoa</taxon>
        <taxon>Ecdysozoa</taxon>
        <taxon>Arthropoda</taxon>
        <taxon>Hexapoda</taxon>
        <taxon>Insecta</taxon>
        <taxon>Pterygota</taxon>
        <taxon>Neoptera</taxon>
        <taxon>Endopterygota</taxon>
        <taxon>Diptera</taxon>
        <taxon>Nematocera</taxon>
        <taxon>Culicoidea</taxon>
        <taxon>Culicidae</taxon>
        <taxon>Anophelinae</taxon>
        <taxon>Anopheles</taxon>
    </lineage>
</organism>
<evidence type="ECO:0000313" key="2">
    <source>
        <dbReference type="EMBL" id="KFB40808.1"/>
    </source>
</evidence>
<feature type="region of interest" description="Disordered" evidence="1">
    <location>
        <begin position="1"/>
        <end position="24"/>
    </location>
</feature>
<feature type="compositionally biased region" description="Basic residues" evidence="1">
    <location>
        <begin position="15"/>
        <end position="24"/>
    </location>
</feature>
<protein>
    <submittedName>
        <fullName evidence="2 3">Two component system sensor histidine kinase, GAF region</fullName>
    </submittedName>
</protein>
<evidence type="ECO:0000313" key="4">
    <source>
        <dbReference type="Proteomes" id="UP000030765"/>
    </source>
</evidence>
<reference evidence="3" key="2">
    <citation type="submission" date="2020-05" db="UniProtKB">
        <authorList>
            <consortium name="EnsemblMetazoa"/>
        </authorList>
    </citation>
    <scope>IDENTIFICATION</scope>
</reference>
<accession>A0A084VS64</accession>
<dbReference type="AlphaFoldDB" id="A0A084VS64"/>
<dbReference type="Proteomes" id="UP000030765">
    <property type="component" value="Unassembled WGS sequence"/>
</dbReference>
<dbReference type="VEuPathDB" id="VectorBase:ASIC008242"/>
<keyword evidence="2" id="KW-0808">Transferase</keyword>
<evidence type="ECO:0000313" key="3">
    <source>
        <dbReference type="EnsemblMetazoa" id="ASIC008242-PA"/>
    </source>
</evidence>
<dbReference type="EnsemblMetazoa" id="ASIC008242-RA">
    <property type="protein sequence ID" value="ASIC008242-PA"/>
    <property type="gene ID" value="ASIC008242"/>
</dbReference>
<reference evidence="2 4" key="1">
    <citation type="journal article" date="2014" name="BMC Genomics">
        <title>Genome sequence of Anopheles sinensis provides insight into genetics basis of mosquito competence for malaria parasites.</title>
        <authorList>
            <person name="Zhou D."/>
            <person name="Zhang D."/>
            <person name="Ding G."/>
            <person name="Shi L."/>
            <person name="Hou Q."/>
            <person name="Ye Y."/>
            <person name="Xu Y."/>
            <person name="Zhou H."/>
            <person name="Xiong C."/>
            <person name="Li S."/>
            <person name="Yu J."/>
            <person name="Hong S."/>
            <person name="Yu X."/>
            <person name="Zou P."/>
            <person name="Chen C."/>
            <person name="Chang X."/>
            <person name="Wang W."/>
            <person name="Lv Y."/>
            <person name="Sun Y."/>
            <person name="Ma L."/>
            <person name="Shen B."/>
            <person name="Zhu C."/>
        </authorList>
    </citation>
    <scope>NUCLEOTIDE SEQUENCE [LARGE SCALE GENOMIC DNA]</scope>
</reference>
<keyword evidence="2" id="KW-0418">Kinase</keyword>
<dbReference type="GO" id="GO:0016301">
    <property type="term" value="F:kinase activity"/>
    <property type="evidence" value="ECO:0007669"/>
    <property type="project" value="UniProtKB-KW"/>
</dbReference>
<evidence type="ECO:0000256" key="1">
    <source>
        <dbReference type="SAM" id="MobiDB-lite"/>
    </source>
</evidence>
<dbReference type="EMBL" id="KE525036">
    <property type="protein sequence ID" value="KFB40808.1"/>
    <property type="molecule type" value="Genomic_DNA"/>
</dbReference>
<proteinExistence type="predicted"/>
<gene>
    <name evidence="2" type="ORF">ZHAS_00008242</name>
</gene>
<dbReference type="EMBL" id="ATLV01015825">
    <property type="status" value="NOT_ANNOTATED_CDS"/>
    <property type="molecule type" value="Genomic_DNA"/>
</dbReference>
<keyword evidence="4" id="KW-1185">Reference proteome</keyword>